<evidence type="ECO:0000256" key="3">
    <source>
        <dbReference type="ARBA" id="ARBA00022597"/>
    </source>
</evidence>
<dbReference type="eggNOG" id="COG1129">
    <property type="taxonomic scope" value="Bacteria"/>
</dbReference>
<proteinExistence type="inferred from homology"/>
<evidence type="ECO:0000313" key="9">
    <source>
        <dbReference type="EMBL" id="CDN57743.1"/>
    </source>
</evidence>
<sequence length="502" mass="54532">MPPHCPAQIIDDVFRMNEITARREMVAARGVKVTFGAVKALDGADLVIHCGECVGLVGHNGAGKSTIVNVINGSLNPHAGEVSYGGATAQHGISTARAKGVRCVFQELSLCPNLTVNENARVMHAELAGWNWRTRAVALVKQQLGEIFPGHGIDCDSTIDDLSIAERQMVEIAISFAGLNEKPKLVILDEPTSSLDAGLAAQLMAYIRKFVGEGGSVLLISHILGEILSTSDRIVVMKDGRVVADRSASEFSTRSLVEAMGNVVREQEWQRAVDKRDGAPVLAMPPRRGHGLAFQAHRGEMIGLAGLAGHGQTETLLDLYLSRNSNWWPARRKDIAFVAGDRSLNGIFPLWSILNNLSIASLGDICSRSIVDHDREGVLGNGWKKRIEIRTPDMENRILSLSGGNQQKVLFARALATTARIVLMDDPMRGVDVGTKQEVYDILRSEAATGRTFIWYSTEMDEIRLCDRVYVFREGAIVAELAGDEITEKNVLEASFSAGEAA</sequence>
<keyword evidence="7" id="KW-0472">Membrane</keyword>
<dbReference type="HOGENOM" id="CLU_000604_92_3_5"/>
<evidence type="ECO:0000256" key="4">
    <source>
        <dbReference type="ARBA" id="ARBA00022737"/>
    </source>
</evidence>
<feature type="domain" description="ABC transporter" evidence="8">
    <location>
        <begin position="14"/>
        <end position="264"/>
    </location>
</feature>
<dbReference type="Gene3D" id="3.40.50.300">
    <property type="entry name" value="P-loop containing nucleotide triphosphate hydrolases"/>
    <property type="match status" value="2"/>
</dbReference>
<dbReference type="SUPFAM" id="SSF52540">
    <property type="entry name" value="P-loop containing nucleoside triphosphate hydrolases"/>
    <property type="match status" value="2"/>
</dbReference>
<name>A0A068TH85_NEOGA</name>
<dbReference type="InterPro" id="IPR027417">
    <property type="entry name" value="P-loop_NTPase"/>
</dbReference>
<evidence type="ECO:0000256" key="1">
    <source>
        <dbReference type="ARBA" id="ARBA00005417"/>
    </source>
</evidence>
<dbReference type="EMBL" id="HG938356">
    <property type="protein sequence ID" value="CDN57743.1"/>
    <property type="molecule type" value="Genomic_DNA"/>
</dbReference>
<dbReference type="AlphaFoldDB" id="A0A068TH85"/>
<organism evidence="9 10">
    <name type="scientific">Neorhizobium galegae bv. officinalis bv. officinalis str. HAMBI 1141</name>
    <dbReference type="NCBI Taxonomy" id="1028801"/>
    <lineage>
        <taxon>Bacteria</taxon>
        <taxon>Pseudomonadati</taxon>
        <taxon>Pseudomonadota</taxon>
        <taxon>Alphaproteobacteria</taxon>
        <taxon>Hyphomicrobiales</taxon>
        <taxon>Rhizobiaceae</taxon>
        <taxon>Rhizobium/Agrobacterium group</taxon>
        <taxon>Neorhizobium</taxon>
    </lineage>
</organism>
<dbReference type="PROSITE" id="PS50893">
    <property type="entry name" value="ABC_TRANSPORTER_2"/>
    <property type="match status" value="2"/>
</dbReference>
<keyword evidence="3" id="KW-0762">Sugar transport</keyword>
<evidence type="ECO:0000256" key="5">
    <source>
        <dbReference type="ARBA" id="ARBA00022741"/>
    </source>
</evidence>
<keyword evidence="5" id="KW-0547">Nucleotide-binding</keyword>
<gene>
    <name evidence="9" type="primary">araG</name>
    <name evidence="9" type="ORF">RG1141_PA09110</name>
</gene>
<evidence type="ECO:0000256" key="6">
    <source>
        <dbReference type="ARBA" id="ARBA00022840"/>
    </source>
</evidence>
<dbReference type="CDD" id="cd03216">
    <property type="entry name" value="ABC_Carb_Monos_I"/>
    <property type="match status" value="1"/>
</dbReference>
<comment type="similarity">
    <text evidence="1">Belongs to the ABC transporter superfamily.</text>
</comment>
<evidence type="ECO:0000256" key="2">
    <source>
        <dbReference type="ARBA" id="ARBA00022448"/>
    </source>
</evidence>
<protein>
    <submittedName>
        <fullName evidence="9">L-arabinose transport ATP-binding protein AraG</fullName>
    </submittedName>
</protein>
<reference evidence="10" key="1">
    <citation type="journal article" date="2014" name="BMC Genomics">
        <title>Genome sequencing of two Neorhizobium galegae strains reveals a noeT gene responsible for the unusual acetylation of the nodulation factors.</title>
        <authorList>
            <person name="Osterman J."/>
            <person name="Marsh J."/>
            <person name="Laine P.K."/>
            <person name="Zeng Z."/>
            <person name="Alatalo E."/>
            <person name="Sullivan J.T."/>
            <person name="Young J.P."/>
            <person name="Thomas-Oates J."/>
            <person name="Paulin L."/>
            <person name="Lindstrom K."/>
        </authorList>
    </citation>
    <scope>NUCLEOTIDE SEQUENCE [LARGE SCALE GENOMIC DNA]</scope>
    <source>
        <strain evidence="10">HAMBI 1141</strain>
        <plasmid evidence="10">II</plasmid>
    </source>
</reference>
<dbReference type="CDD" id="cd03215">
    <property type="entry name" value="ABC_Carb_Monos_II"/>
    <property type="match status" value="1"/>
</dbReference>
<dbReference type="Pfam" id="PF00005">
    <property type="entry name" value="ABC_tran"/>
    <property type="match status" value="2"/>
</dbReference>
<keyword evidence="4" id="KW-0677">Repeat</keyword>
<dbReference type="GO" id="GO:0016887">
    <property type="term" value="F:ATP hydrolysis activity"/>
    <property type="evidence" value="ECO:0007669"/>
    <property type="project" value="InterPro"/>
</dbReference>
<dbReference type="PANTHER" id="PTHR43790:SF9">
    <property type="entry name" value="GALACTOFURANOSE TRANSPORTER ATP-BINDING PROTEIN YTFR"/>
    <property type="match status" value="1"/>
</dbReference>
<dbReference type="Proteomes" id="UP000028186">
    <property type="component" value="Plasmid pHAMBI1141a"/>
</dbReference>
<dbReference type="GO" id="GO:0005524">
    <property type="term" value="F:ATP binding"/>
    <property type="evidence" value="ECO:0007669"/>
    <property type="project" value="UniProtKB-KW"/>
</dbReference>
<keyword evidence="6 9" id="KW-0067">ATP-binding</keyword>
<keyword evidence="2" id="KW-0813">Transport</keyword>
<dbReference type="PANTHER" id="PTHR43790">
    <property type="entry name" value="CARBOHYDRATE TRANSPORT ATP-BINDING PROTEIN MG119-RELATED"/>
    <property type="match status" value="1"/>
</dbReference>
<dbReference type="PATRIC" id="fig|1028801.3.peg.5511"/>
<evidence type="ECO:0000259" key="8">
    <source>
        <dbReference type="PROSITE" id="PS50893"/>
    </source>
</evidence>
<dbReference type="InterPro" id="IPR017871">
    <property type="entry name" value="ABC_transporter-like_CS"/>
</dbReference>
<evidence type="ECO:0000256" key="7">
    <source>
        <dbReference type="ARBA" id="ARBA00023136"/>
    </source>
</evidence>
<dbReference type="SMART" id="SM00382">
    <property type="entry name" value="AAA"/>
    <property type="match status" value="2"/>
</dbReference>
<dbReference type="PROSITE" id="PS00211">
    <property type="entry name" value="ABC_TRANSPORTER_1"/>
    <property type="match status" value="1"/>
</dbReference>
<dbReference type="InterPro" id="IPR050107">
    <property type="entry name" value="ABC_carbohydrate_import_ATPase"/>
</dbReference>
<keyword evidence="9" id="KW-0614">Plasmid</keyword>
<dbReference type="InterPro" id="IPR003593">
    <property type="entry name" value="AAA+_ATPase"/>
</dbReference>
<feature type="domain" description="ABC transporter" evidence="8">
    <location>
        <begin position="264"/>
        <end position="499"/>
    </location>
</feature>
<accession>A0A068TH85</accession>
<dbReference type="KEGG" id="ngl:RG1141_PA09110"/>
<dbReference type="InterPro" id="IPR003439">
    <property type="entry name" value="ABC_transporter-like_ATP-bd"/>
</dbReference>
<geneLocation type="plasmid" evidence="10">
    <name>II</name>
</geneLocation>
<evidence type="ECO:0000313" key="10">
    <source>
        <dbReference type="Proteomes" id="UP000028186"/>
    </source>
</evidence>